<dbReference type="PANTHER" id="PTHR38451:SF1">
    <property type="entry name" value="TRNA (ADENINE(22)-N(1))-METHYLTRANSFERASE"/>
    <property type="match status" value="1"/>
</dbReference>
<gene>
    <name evidence="1" type="ORF">SAMN04487864_103146</name>
</gene>
<dbReference type="InterPro" id="IPR006901">
    <property type="entry name" value="TrmK"/>
</dbReference>
<name>A0A1G6JK23_9FIRM</name>
<keyword evidence="2" id="KW-1185">Reference proteome</keyword>
<dbReference type="EMBL" id="FMYW01000003">
    <property type="protein sequence ID" value="SDC18785.1"/>
    <property type="molecule type" value="Genomic_DNA"/>
</dbReference>
<dbReference type="Pfam" id="PF12847">
    <property type="entry name" value="Methyltransf_18"/>
    <property type="match status" value="1"/>
</dbReference>
<keyword evidence="1" id="KW-0489">Methyltransferase</keyword>
<organism evidence="1 2">
    <name type="scientific">Succiniclasticum ruminis</name>
    <dbReference type="NCBI Taxonomy" id="40841"/>
    <lineage>
        <taxon>Bacteria</taxon>
        <taxon>Bacillati</taxon>
        <taxon>Bacillota</taxon>
        <taxon>Negativicutes</taxon>
        <taxon>Acidaminococcales</taxon>
        <taxon>Acidaminococcaceae</taxon>
        <taxon>Succiniclasticum</taxon>
    </lineage>
</organism>
<dbReference type="PANTHER" id="PTHR38451">
    <property type="entry name" value="TRNA (ADENINE(22)-N(1))-METHYLTRANSFERASE"/>
    <property type="match status" value="1"/>
</dbReference>
<dbReference type="GO" id="GO:0160105">
    <property type="term" value="F:tRNA (adenine(22)-N1)-methyltransferase activity"/>
    <property type="evidence" value="ECO:0007669"/>
    <property type="project" value="InterPro"/>
</dbReference>
<proteinExistence type="predicted"/>
<keyword evidence="1" id="KW-0808">Transferase</keyword>
<protein>
    <submittedName>
        <fullName evidence="1">tRNA (Adenine22-N1)-methyltransferase</fullName>
    </submittedName>
</protein>
<dbReference type="Gene3D" id="3.40.50.150">
    <property type="entry name" value="Vaccinia Virus protein VP39"/>
    <property type="match status" value="1"/>
</dbReference>
<evidence type="ECO:0000313" key="2">
    <source>
        <dbReference type="Proteomes" id="UP000198943"/>
    </source>
</evidence>
<dbReference type="PIRSF" id="PIRSF018637">
    <property type="entry name" value="TrmK"/>
    <property type="match status" value="1"/>
</dbReference>
<dbReference type="InterPro" id="IPR029063">
    <property type="entry name" value="SAM-dependent_MTases_sf"/>
</dbReference>
<sequence length="232" mass="25778">MIHIGERLKTVASMVPLCQTMADIGTDHGYVPAYLALSGQCRHVIASDIAEGPCRAAAETRDRYSLFGQMEIRTAPGLKGLRAGEAEAVVIAGMGGATIVSILEEDPEIATTVETFVLQPMNAANLLRRWLVQHGYRIADEALCKENGHIYVIIKAIHTEKKQNLSAIEEELGPCIMEKKPALWQEFILEKSEYYRRLLRQMEVSSAAMNSDKYKDMKNMLVKVDALINKSV</sequence>
<accession>A0A1G6JK23</accession>
<dbReference type="SUPFAM" id="SSF53335">
    <property type="entry name" value="S-adenosyl-L-methionine-dependent methyltransferases"/>
    <property type="match status" value="1"/>
</dbReference>
<dbReference type="AlphaFoldDB" id="A0A1G6JK23"/>
<dbReference type="Proteomes" id="UP000198943">
    <property type="component" value="Unassembled WGS sequence"/>
</dbReference>
<reference evidence="2" key="1">
    <citation type="submission" date="2016-10" db="EMBL/GenBank/DDBJ databases">
        <authorList>
            <person name="Varghese N."/>
            <person name="Submissions S."/>
        </authorList>
    </citation>
    <scope>NUCLEOTIDE SEQUENCE [LARGE SCALE GENOMIC DNA]</scope>
    <source>
        <strain evidence="2">DSM 11005</strain>
    </source>
</reference>
<dbReference type="GO" id="GO:0032259">
    <property type="term" value="P:methylation"/>
    <property type="evidence" value="ECO:0007669"/>
    <property type="project" value="UniProtKB-KW"/>
</dbReference>
<evidence type="ECO:0000313" key="1">
    <source>
        <dbReference type="EMBL" id="SDC18785.1"/>
    </source>
</evidence>
<dbReference type="RefSeq" id="WP_218118148.1">
    <property type="nucleotide sequence ID" value="NZ_FMYW01000003.1"/>
</dbReference>